<dbReference type="GO" id="GO:0006207">
    <property type="term" value="P:'de novo' pyrimidine nucleobase biosynthetic process"/>
    <property type="evidence" value="ECO:0007669"/>
    <property type="project" value="InterPro"/>
</dbReference>
<dbReference type="Pfam" id="PF00185">
    <property type="entry name" value="OTCace"/>
    <property type="match status" value="1"/>
</dbReference>
<dbReference type="STRING" id="203267.TWT_196"/>
<dbReference type="PRINTS" id="PR00100">
    <property type="entry name" value="AOTCASE"/>
</dbReference>
<dbReference type="EC" id="2.1.3.2" evidence="3 8"/>
<dbReference type="InterPro" id="IPR002082">
    <property type="entry name" value="Asp_carbamoyltransf"/>
</dbReference>
<evidence type="ECO:0000256" key="1">
    <source>
        <dbReference type="ARBA" id="ARBA00004852"/>
    </source>
</evidence>
<evidence type="ECO:0000256" key="3">
    <source>
        <dbReference type="ARBA" id="ARBA00013008"/>
    </source>
</evidence>
<keyword evidence="13" id="KW-1185">Reference proteome</keyword>
<dbReference type="SUPFAM" id="SSF53671">
    <property type="entry name" value="Aspartate/ornithine carbamoyltransferase"/>
    <property type="match status" value="1"/>
</dbReference>
<dbReference type="GO" id="GO:0005829">
    <property type="term" value="C:cytosol"/>
    <property type="evidence" value="ECO:0007669"/>
    <property type="project" value="TreeGrafter"/>
</dbReference>
<dbReference type="HOGENOM" id="CLU_043846_1_0_11"/>
<dbReference type="NCBIfam" id="TIGR00670">
    <property type="entry name" value="asp_carb_tr"/>
    <property type="match status" value="1"/>
</dbReference>
<dbReference type="GO" id="GO:0016597">
    <property type="term" value="F:amino acid binding"/>
    <property type="evidence" value="ECO:0007669"/>
    <property type="project" value="InterPro"/>
</dbReference>
<dbReference type="Gene3D" id="3.40.50.1370">
    <property type="entry name" value="Aspartate/ornithine carbamoyltransferase"/>
    <property type="match status" value="2"/>
</dbReference>
<gene>
    <name evidence="12" type="primary">pyrB</name>
    <name evidence="12" type="ordered locus">TWT_196</name>
</gene>
<sequence length="406" mass="45232">MTAHNTPKVHCVIRQALRGQRIGPRQLAEQIGVDIKQLWSWLEPTWSQTLDIPQSILHDLEDAIDDTSAFYNTQHLLSIDQINRRSLERLFYVTDMFQPLARRQVRCNILNGAVLVCLFYEASTRTRFSFSTAFSRMGGAVVTEADMLQSSSVAKGESTSDTSRVISGYADIVVVRHSELGFAERYASDSLVPVINAGDGSGEHPTQAILDVYTIESEFLYREKTIDGSCIAIIGDLKHGRTVHSLIKLLSLYEGLTFKIFSITDLELPNDFHDLLSGRGHTLEVCDSLRNAVNAADVIYATRVQTERIAQDLTAVTGCRLTREVLDDCKKDVIVLHPLPRDSRPDALDIGTDLDSYSGFMPFGQANNGVPVRMAIFSEILGITDKIEFADSIPWARRIPYPQALP</sequence>
<evidence type="ECO:0000313" key="13">
    <source>
        <dbReference type="Proteomes" id="UP000002200"/>
    </source>
</evidence>
<protein>
    <recommendedName>
        <fullName evidence="3 8">Aspartate carbamoyltransferase</fullName>
        <ecNumber evidence="3 8">2.1.3.2</ecNumber>
    </recommendedName>
</protein>
<evidence type="ECO:0000256" key="2">
    <source>
        <dbReference type="ARBA" id="ARBA00008896"/>
    </source>
</evidence>
<dbReference type="PANTHER" id="PTHR45753">
    <property type="entry name" value="ORNITHINE CARBAMOYLTRANSFERASE, MITOCHONDRIAL"/>
    <property type="match status" value="1"/>
</dbReference>
<dbReference type="AlphaFoldDB" id="Q83GQ3"/>
<dbReference type="GO" id="GO:0004070">
    <property type="term" value="F:aspartate carbamoyltransferase activity"/>
    <property type="evidence" value="ECO:0007669"/>
    <property type="project" value="UniProtKB-UniRule"/>
</dbReference>
<keyword evidence="5" id="KW-0665">Pyrimidine biosynthesis</keyword>
<feature type="domain" description="Aspartate/ornithine carbamoyltransferase carbamoyl-P binding" evidence="11">
    <location>
        <begin position="74"/>
        <end position="216"/>
    </location>
</feature>
<evidence type="ECO:0000256" key="8">
    <source>
        <dbReference type="NCBIfam" id="TIGR00670"/>
    </source>
</evidence>
<dbReference type="UniPathway" id="UPA00070">
    <property type="reaction ID" value="UER00116"/>
</dbReference>
<evidence type="ECO:0000313" key="12">
    <source>
        <dbReference type="EMBL" id="AAO44293.1"/>
    </source>
</evidence>
<dbReference type="GO" id="GO:0044205">
    <property type="term" value="P:'de novo' UMP biosynthetic process"/>
    <property type="evidence" value="ECO:0007669"/>
    <property type="project" value="UniProtKB-UniPathway"/>
</dbReference>
<dbReference type="Pfam" id="PF02729">
    <property type="entry name" value="OTCace_N"/>
    <property type="match status" value="1"/>
</dbReference>
<dbReference type="InterPro" id="IPR036901">
    <property type="entry name" value="Asp/Orn_carbamoylTrfase_sf"/>
</dbReference>
<dbReference type="PRINTS" id="PR00101">
    <property type="entry name" value="ATCASE"/>
</dbReference>
<reference evidence="12 13" key="1">
    <citation type="journal article" date="2003" name="Genome Res.">
        <title>Tropheryma whipplei twist: a human pathogenic Actinobacteria with a reduced genome.</title>
        <authorList>
            <person name="Raoult D."/>
            <person name="Ogata H."/>
            <person name="Audic S."/>
            <person name="Robert C."/>
            <person name="Suhre K."/>
            <person name="Drancourt M."/>
            <person name="Claverie J.-M."/>
        </authorList>
    </citation>
    <scope>NUCLEOTIDE SEQUENCE [LARGE SCALE GENOMIC DNA]</scope>
    <source>
        <strain evidence="12 13">Twist</strain>
    </source>
</reference>
<dbReference type="InterPro" id="IPR006130">
    <property type="entry name" value="Asp/Orn_carbamoylTrfase"/>
</dbReference>
<comment type="similarity">
    <text evidence="2">Belongs to the aspartate/ornithine carbamoyltransferase superfamily. ATCase family.</text>
</comment>
<keyword evidence="4 9" id="KW-0808">Transferase</keyword>
<dbReference type="Proteomes" id="UP000002200">
    <property type="component" value="Chromosome"/>
</dbReference>
<name>Q83GQ3_TROWT</name>
<proteinExistence type="inferred from homology"/>
<evidence type="ECO:0000259" key="11">
    <source>
        <dbReference type="Pfam" id="PF02729"/>
    </source>
</evidence>
<dbReference type="EMBL" id="AE014184">
    <property type="protein sequence ID" value="AAO44293.1"/>
    <property type="molecule type" value="Genomic_DNA"/>
</dbReference>
<accession>Q83GQ3</accession>
<dbReference type="InterPro" id="IPR006132">
    <property type="entry name" value="Asp/Orn_carbamoyltranf_P-bd"/>
</dbReference>
<dbReference type="OrthoDB" id="9774690at2"/>
<dbReference type="PANTHER" id="PTHR45753:SF6">
    <property type="entry name" value="ASPARTATE CARBAMOYLTRANSFERASE"/>
    <property type="match status" value="1"/>
</dbReference>
<dbReference type="PROSITE" id="PS00097">
    <property type="entry name" value="CARBAMOYLTRANSFERASE"/>
    <property type="match status" value="1"/>
</dbReference>
<comment type="function">
    <text evidence="6">Catalyzes the condensation of carbamoyl phosphate and aspartate to form carbamoyl aspartate and inorganic phosphate, the committed step in the de novo pyrimidine nucleotide biosynthesis pathway.</text>
</comment>
<dbReference type="eggNOG" id="COG0540">
    <property type="taxonomic scope" value="Bacteria"/>
</dbReference>
<dbReference type="KEGG" id="twh:TWT_196"/>
<comment type="catalytic activity">
    <reaction evidence="7">
        <text>carbamoyl phosphate + L-aspartate = N-carbamoyl-L-aspartate + phosphate + H(+)</text>
        <dbReference type="Rhea" id="RHEA:20013"/>
        <dbReference type="ChEBI" id="CHEBI:15378"/>
        <dbReference type="ChEBI" id="CHEBI:29991"/>
        <dbReference type="ChEBI" id="CHEBI:32814"/>
        <dbReference type="ChEBI" id="CHEBI:43474"/>
        <dbReference type="ChEBI" id="CHEBI:58228"/>
        <dbReference type="EC" id="2.1.3.2"/>
    </reaction>
</comment>
<evidence type="ECO:0000256" key="7">
    <source>
        <dbReference type="ARBA" id="ARBA00048859"/>
    </source>
</evidence>
<feature type="domain" description="Aspartate/ornithine carbamoyltransferase Asp/Orn-binding" evidence="10">
    <location>
        <begin position="228"/>
        <end position="378"/>
    </location>
</feature>
<evidence type="ECO:0000256" key="6">
    <source>
        <dbReference type="ARBA" id="ARBA00043884"/>
    </source>
</evidence>
<dbReference type="InterPro" id="IPR006131">
    <property type="entry name" value="Asp_carbamoyltransf_Asp/Orn-bd"/>
</dbReference>
<evidence type="ECO:0000256" key="4">
    <source>
        <dbReference type="ARBA" id="ARBA00022679"/>
    </source>
</evidence>
<evidence type="ECO:0000259" key="10">
    <source>
        <dbReference type="Pfam" id="PF00185"/>
    </source>
</evidence>
<organism evidence="12 13">
    <name type="scientific">Tropheryma whipplei (strain Twist)</name>
    <name type="common">Whipple's bacillus</name>
    <dbReference type="NCBI Taxonomy" id="203267"/>
    <lineage>
        <taxon>Bacteria</taxon>
        <taxon>Bacillati</taxon>
        <taxon>Actinomycetota</taxon>
        <taxon>Actinomycetes</taxon>
        <taxon>Micrococcales</taxon>
        <taxon>Tropherymataceae</taxon>
        <taxon>Tropheryma</taxon>
    </lineage>
</organism>
<dbReference type="RefSeq" id="WP_011102420.1">
    <property type="nucleotide sequence ID" value="NC_004572.3"/>
</dbReference>
<evidence type="ECO:0000256" key="5">
    <source>
        <dbReference type="ARBA" id="ARBA00022975"/>
    </source>
</evidence>
<comment type="pathway">
    <text evidence="1">Pyrimidine metabolism; UMP biosynthesis via de novo pathway; (S)-dihydroorotate from bicarbonate: step 2/3.</text>
</comment>
<dbReference type="GO" id="GO:0006520">
    <property type="term" value="P:amino acid metabolic process"/>
    <property type="evidence" value="ECO:0007669"/>
    <property type="project" value="InterPro"/>
</dbReference>
<evidence type="ECO:0000256" key="9">
    <source>
        <dbReference type="RuleBase" id="RU003634"/>
    </source>
</evidence>
<dbReference type="NCBIfam" id="NF008853">
    <property type="entry name" value="PRK11891.1"/>
    <property type="match status" value="1"/>
</dbReference>